<sequence length="407" mass="44265">MGAGGETQDIGGLPSPRGPYSVGCIETEVKCKSSPHGKFTCMIYYPGESKDIIKNAGPEWLSEAHASALGAMNLGSILGEGFARFLMGSLSKVATAGARVRATYNLVPKYLKESWPTAAFSHGLTGWRHVNSSFCTEIASYGCVVVVPEHTDGSACLAMSGDKILVEYISWDKVKKPELEAAGLNAEQVAIAGRDWRRAQLDIRIAEIHAALDAVNSILTSTLNTPFAHTHSNVALLGQSFGGATITSAAIRSKRFSHLCIYDPWFENDGDSLYPVRPSDFQTKVYHIKKAALWRNGKSSLWKIAKKNTERLAHVICLNDQSSALIFHDAPFCDHYAQTDANFVFEKVGALAFIYRAIKGGSSSSRNKDGENIKEEKVDPEVALVDAMDKTLALLKDWFPSDVVVSS</sequence>
<dbReference type="EMBL" id="HBIJ01016094">
    <property type="protein sequence ID" value="CAE0369961.1"/>
    <property type="molecule type" value="Transcribed_RNA"/>
</dbReference>
<dbReference type="GO" id="GO:0003847">
    <property type="term" value="F:1-alkyl-2-acetylglycerophosphocholine esterase activity"/>
    <property type="evidence" value="ECO:0007669"/>
    <property type="project" value="UniProtKB-EC"/>
</dbReference>
<keyword evidence="2" id="KW-0378">Hydrolase</keyword>
<protein>
    <recommendedName>
        <fullName evidence="1">1-alkyl-2-acetylglycerophosphocholine esterase</fullName>
        <ecNumber evidence="1">3.1.1.47</ecNumber>
    </recommendedName>
</protein>
<proteinExistence type="predicted"/>
<keyword evidence="3" id="KW-0442">Lipid degradation</keyword>
<gene>
    <name evidence="5" type="ORF">ALAG00032_LOCUS10725</name>
</gene>
<organism evidence="5">
    <name type="scientific">Aureoumbra lagunensis</name>
    <dbReference type="NCBI Taxonomy" id="44058"/>
    <lineage>
        <taxon>Eukaryota</taxon>
        <taxon>Sar</taxon>
        <taxon>Stramenopiles</taxon>
        <taxon>Ochrophyta</taxon>
        <taxon>Pelagophyceae</taxon>
        <taxon>Pelagomonadales</taxon>
        <taxon>Aureoumbra</taxon>
    </lineage>
</organism>
<dbReference type="Pfam" id="PF03403">
    <property type="entry name" value="PAF-AH_p_II"/>
    <property type="match status" value="1"/>
</dbReference>
<dbReference type="InterPro" id="IPR029058">
    <property type="entry name" value="AB_hydrolase_fold"/>
</dbReference>
<evidence type="ECO:0000256" key="4">
    <source>
        <dbReference type="ARBA" id="ARBA00023098"/>
    </source>
</evidence>
<accession>A0A7S3NMH6</accession>
<evidence type="ECO:0000256" key="3">
    <source>
        <dbReference type="ARBA" id="ARBA00022963"/>
    </source>
</evidence>
<evidence type="ECO:0000256" key="1">
    <source>
        <dbReference type="ARBA" id="ARBA00013201"/>
    </source>
</evidence>
<dbReference type="SUPFAM" id="SSF53474">
    <property type="entry name" value="alpha/beta-Hydrolases"/>
    <property type="match status" value="1"/>
</dbReference>
<dbReference type="PANTHER" id="PTHR10272">
    <property type="entry name" value="PLATELET-ACTIVATING FACTOR ACETYLHYDROLASE"/>
    <property type="match status" value="1"/>
</dbReference>
<dbReference type="EC" id="3.1.1.47" evidence="1"/>
<name>A0A7S3NMH6_9STRA</name>
<dbReference type="PANTHER" id="PTHR10272:SF0">
    <property type="entry name" value="PLATELET-ACTIVATING FACTOR ACETYLHYDROLASE"/>
    <property type="match status" value="1"/>
</dbReference>
<evidence type="ECO:0000256" key="2">
    <source>
        <dbReference type="ARBA" id="ARBA00022801"/>
    </source>
</evidence>
<dbReference type="GO" id="GO:0016042">
    <property type="term" value="P:lipid catabolic process"/>
    <property type="evidence" value="ECO:0007669"/>
    <property type="project" value="UniProtKB-KW"/>
</dbReference>
<dbReference type="Gene3D" id="3.40.50.1820">
    <property type="entry name" value="alpha/beta hydrolase"/>
    <property type="match status" value="1"/>
</dbReference>
<keyword evidence="4" id="KW-0443">Lipid metabolism</keyword>
<reference evidence="5" key="1">
    <citation type="submission" date="2021-01" db="EMBL/GenBank/DDBJ databases">
        <authorList>
            <person name="Corre E."/>
            <person name="Pelletier E."/>
            <person name="Niang G."/>
            <person name="Scheremetjew M."/>
            <person name="Finn R."/>
            <person name="Kale V."/>
            <person name="Holt S."/>
            <person name="Cochrane G."/>
            <person name="Meng A."/>
            <person name="Brown T."/>
            <person name="Cohen L."/>
        </authorList>
    </citation>
    <scope>NUCLEOTIDE SEQUENCE</scope>
    <source>
        <strain evidence="5">CCMP1510</strain>
    </source>
</reference>
<dbReference type="AlphaFoldDB" id="A0A7S3NMH6"/>
<evidence type="ECO:0000313" key="5">
    <source>
        <dbReference type="EMBL" id="CAE0369961.1"/>
    </source>
</evidence>